<dbReference type="GO" id="GO:0070475">
    <property type="term" value="P:rRNA base methylation"/>
    <property type="evidence" value="ECO:0007669"/>
    <property type="project" value="TreeGrafter"/>
</dbReference>
<dbReference type="AlphaFoldDB" id="A0A077L5X9"/>
<dbReference type="PROSITE" id="PS51687">
    <property type="entry name" value="SAM_MT_RNA_M5U"/>
    <property type="match status" value="1"/>
</dbReference>
<dbReference type="SUPFAM" id="SSF53335">
    <property type="entry name" value="S-adenosyl-L-methionine-dependent methyltransferases"/>
    <property type="match status" value="1"/>
</dbReference>
<dbReference type="EMBL" id="AP014631">
    <property type="protein sequence ID" value="BAP39402.1"/>
    <property type="molecule type" value="Genomic_DNA"/>
</dbReference>
<feature type="active site" evidence="5">
    <location>
        <position position="411"/>
    </location>
</feature>
<proteinExistence type="inferred from homology"/>
<keyword evidence="1 4" id="KW-0489">Methyltransferase</keyword>
<dbReference type="KEGG" id="mcan:MCAN360_0144"/>
<dbReference type="Gene3D" id="2.40.50.140">
    <property type="entry name" value="Nucleic acid-binding proteins"/>
    <property type="match status" value="1"/>
</dbReference>
<dbReference type="Proteomes" id="UP000031641">
    <property type="component" value="Chromosome"/>
</dbReference>
<sequence length="455" mass="53196">MGYKKTITLQENLIIKRVKSDNLLFYSGLSYEGLCIIRNFDIPIFVYNMLPDEEADIQITYYSKKCCFAKVIKYRKLSDLRDELDVSKNKLYETGSAPLLSLPYKHQLKFKQTIINNLFERNLNYKNIFPIVPSCSELGYRNKISVHVEYNDEKPILGFFKKYSHELVEQDDLHLGTYCIRNFYKNILFQPQNDLNLKINKTIFKFKPSKIVLRSPKSSFSFIEIILKVPTLENKNLIKELEELNKEVLQYKFSIFEKDTKNWTNLLNHEGINYEIGNLSFSVKNNSFYQTNENIMNLIYKKINEWIKFQNLTILDSFGGVGTIGIFVSPKASKVYTVDINPISTKMAKNNIEVNKIVNVEAINADANKWLEQNYEKVDLVIFDPPRDGLTQESIKAILKSKIKNIIYLSCDPKTLVRDLKQITEKDYEIKEVIPYDMFPQTHHIETLVLLEKIS</sequence>
<protein>
    <submittedName>
        <fullName evidence="6">tRNA (Uracil-5-)-methyltransferase related enzyme</fullName>
    </submittedName>
</protein>
<evidence type="ECO:0000256" key="3">
    <source>
        <dbReference type="ARBA" id="ARBA00022691"/>
    </source>
</evidence>
<feature type="binding site" evidence="4">
    <location>
        <position position="339"/>
    </location>
    <ligand>
        <name>S-adenosyl-L-methionine</name>
        <dbReference type="ChEBI" id="CHEBI:59789"/>
    </ligand>
</feature>
<organism evidence="6 7">
    <name type="scientific">Metamycoplasma canadense</name>
    <dbReference type="NCBI Taxonomy" id="29554"/>
    <lineage>
        <taxon>Bacteria</taxon>
        <taxon>Bacillati</taxon>
        <taxon>Mycoplasmatota</taxon>
        <taxon>Mycoplasmoidales</taxon>
        <taxon>Metamycoplasmataceae</taxon>
        <taxon>Metamycoplasma</taxon>
    </lineage>
</organism>
<name>A0A077L5X9_9BACT</name>
<dbReference type="NCBIfam" id="TIGR00479">
    <property type="entry name" value="rumA"/>
    <property type="match status" value="1"/>
</dbReference>
<dbReference type="SUPFAM" id="SSF50249">
    <property type="entry name" value="Nucleic acid-binding proteins"/>
    <property type="match status" value="1"/>
</dbReference>
<dbReference type="PANTHER" id="PTHR11061:SF30">
    <property type="entry name" value="TRNA (URACIL(54)-C(5))-METHYLTRANSFERASE"/>
    <property type="match status" value="1"/>
</dbReference>
<dbReference type="InterPro" id="IPR030390">
    <property type="entry name" value="MeTrfase_TrmA_AS"/>
</dbReference>
<keyword evidence="3 4" id="KW-0949">S-adenosyl-L-methionine</keyword>
<evidence type="ECO:0000256" key="2">
    <source>
        <dbReference type="ARBA" id="ARBA00022679"/>
    </source>
</evidence>
<gene>
    <name evidence="6" type="primary">trmA</name>
    <name evidence="6" type="ORF">MCAN360_0144</name>
</gene>
<dbReference type="STRING" id="29554.MCAN360_0144"/>
<evidence type="ECO:0000313" key="7">
    <source>
        <dbReference type="Proteomes" id="UP000031641"/>
    </source>
</evidence>
<feature type="binding site" evidence="4">
    <location>
        <position position="290"/>
    </location>
    <ligand>
        <name>S-adenosyl-L-methionine</name>
        <dbReference type="ChEBI" id="CHEBI:59789"/>
    </ligand>
</feature>
<reference evidence="7" key="1">
    <citation type="journal article" date="2014" name="Genome Announc.">
        <title>Complete Genome Sequence of Mycoplasma canadense Strain HAZ 360_1 from Bovine Mastitic Milk in Japan.</title>
        <authorList>
            <person name="Hata E."/>
        </authorList>
    </citation>
    <scope>NUCLEOTIDE SEQUENCE [LARGE SCALE GENOMIC DNA]</scope>
    <source>
        <strain evidence="7">HAZ360_1</strain>
    </source>
</reference>
<dbReference type="CDD" id="cd02440">
    <property type="entry name" value="AdoMet_MTases"/>
    <property type="match status" value="1"/>
</dbReference>
<dbReference type="Gene3D" id="2.40.50.1070">
    <property type="match status" value="1"/>
</dbReference>
<dbReference type="InterPro" id="IPR029063">
    <property type="entry name" value="SAM-dependent_MTases_sf"/>
</dbReference>
<evidence type="ECO:0000313" key="6">
    <source>
        <dbReference type="EMBL" id="BAP39402.1"/>
    </source>
</evidence>
<keyword evidence="7" id="KW-1185">Reference proteome</keyword>
<dbReference type="Gene3D" id="3.40.50.150">
    <property type="entry name" value="Vaccinia Virus protein VP39"/>
    <property type="match status" value="1"/>
</dbReference>
<comment type="similarity">
    <text evidence="4">Belongs to the class I-like SAM-binding methyltransferase superfamily. RNA M5U methyltransferase family.</text>
</comment>
<dbReference type="OrthoDB" id="9804590at2"/>
<dbReference type="Pfam" id="PF05958">
    <property type="entry name" value="tRNA_U5-meth_tr"/>
    <property type="match status" value="1"/>
</dbReference>
<dbReference type="InterPro" id="IPR012340">
    <property type="entry name" value="NA-bd_OB-fold"/>
</dbReference>
<accession>A0A077L5X9</accession>
<dbReference type="HOGENOM" id="CLU_014689_8_1_14"/>
<feature type="active site" description="Nucleophile" evidence="4">
    <location>
        <position position="411"/>
    </location>
</feature>
<dbReference type="RefSeq" id="WP_045433316.1">
    <property type="nucleotide sequence ID" value="NZ_AP014631.1"/>
</dbReference>
<evidence type="ECO:0000256" key="5">
    <source>
        <dbReference type="PROSITE-ProRule" id="PRU10015"/>
    </source>
</evidence>
<dbReference type="PROSITE" id="PS01230">
    <property type="entry name" value="TRMA_1"/>
    <property type="match status" value="1"/>
</dbReference>
<dbReference type="InterPro" id="IPR010280">
    <property type="entry name" value="U5_MeTrfase_fam"/>
</dbReference>
<dbReference type="PANTHER" id="PTHR11061">
    <property type="entry name" value="RNA M5U METHYLTRANSFERASE"/>
    <property type="match status" value="1"/>
</dbReference>
<keyword evidence="2 4" id="KW-0808">Transferase</keyword>
<feature type="binding site" evidence="4">
    <location>
        <position position="318"/>
    </location>
    <ligand>
        <name>S-adenosyl-L-methionine</name>
        <dbReference type="ChEBI" id="CHEBI:59789"/>
    </ligand>
</feature>
<evidence type="ECO:0000256" key="1">
    <source>
        <dbReference type="ARBA" id="ARBA00022603"/>
    </source>
</evidence>
<feature type="binding site" evidence="4">
    <location>
        <position position="384"/>
    </location>
    <ligand>
        <name>S-adenosyl-L-methionine</name>
        <dbReference type="ChEBI" id="CHEBI:59789"/>
    </ligand>
</feature>
<dbReference type="GO" id="GO:0070041">
    <property type="term" value="F:rRNA (uridine-C5-)-methyltransferase activity"/>
    <property type="evidence" value="ECO:0007669"/>
    <property type="project" value="TreeGrafter"/>
</dbReference>
<evidence type="ECO:0000256" key="4">
    <source>
        <dbReference type="PROSITE-ProRule" id="PRU01024"/>
    </source>
</evidence>